<keyword evidence="2" id="KW-1185">Reference proteome</keyword>
<proteinExistence type="predicted"/>
<dbReference type="AlphaFoldDB" id="A0A7I9UXY2"/>
<name>A0A7I9UXY2_9ACTN</name>
<protein>
    <recommendedName>
        <fullName evidence="3">Polyketide cyclase</fullName>
    </recommendedName>
</protein>
<evidence type="ECO:0000313" key="1">
    <source>
        <dbReference type="EMBL" id="GED97792.1"/>
    </source>
</evidence>
<gene>
    <name evidence="1" type="ORF">nbrc107697_18310</name>
</gene>
<evidence type="ECO:0000313" key="2">
    <source>
        <dbReference type="Proteomes" id="UP000444980"/>
    </source>
</evidence>
<evidence type="ECO:0008006" key="3">
    <source>
        <dbReference type="Google" id="ProtNLM"/>
    </source>
</evidence>
<accession>A0A7I9UXY2</accession>
<comment type="caution">
    <text evidence="1">The sequence shown here is derived from an EMBL/GenBank/DDBJ whole genome shotgun (WGS) entry which is preliminary data.</text>
</comment>
<dbReference type="Proteomes" id="UP000444980">
    <property type="component" value="Unassembled WGS sequence"/>
</dbReference>
<sequence length="213" mass="23302">MWVLLAVGVLAAAGVLGLMVLVLARRWARTPDRAPVAQIAAADLGDYFARRAGFCVTVSAQTPLSPSEVFDRLVGRAYLSTLPFLDGPHWVADDVDTTRGVGSKRTMSGTVYSVSEKVIQYEKDVLIALSGTAVCTPWTIASFAEEFTIAPTERTGVSEVRWTIAGTPRWVGWLPWRWGAPLTRPVFAFVLRHVLRVGAFRAPRTRDGRTEGT</sequence>
<reference evidence="2" key="1">
    <citation type="submission" date="2019-06" db="EMBL/GenBank/DDBJ databases">
        <title>Gordonia isolated from sludge of a wastewater treatment plant.</title>
        <authorList>
            <person name="Tamura T."/>
            <person name="Aoyama K."/>
            <person name="Kang Y."/>
            <person name="Saito S."/>
            <person name="Akiyama N."/>
            <person name="Yazawa K."/>
            <person name="Gonoi T."/>
            <person name="Mikami Y."/>
        </authorList>
    </citation>
    <scope>NUCLEOTIDE SEQUENCE [LARGE SCALE GENOMIC DNA]</scope>
    <source>
        <strain evidence="2">NBRC 107697</strain>
    </source>
</reference>
<dbReference type="EMBL" id="BJOU01000001">
    <property type="protein sequence ID" value="GED97792.1"/>
    <property type="molecule type" value="Genomic_DNA"/>
</dbReference>
<organism evidence="1 2">
    <name type="scientific">Gordonia crocea</name>
    <dbReference type="NCBI Taxonomy" id="589162"/>
    <lineage>
        <taxon>Bacteria</taxon>
        <taxon>Bacillati</taxon>
        <taxon>Actinomycetota</taxon>
        <taxon>Actinomycetes</taxon>
        <taxon>Mycobacteriales</taxon>
        <taxon>Gordoniaceae</taxon>
        <taxon>Gordonia</taxon>
    </lineage>
</organism>